<name>E2C4N8_HARSA</name>
<proteinExistence type="predicted"/>
<evidence type="ECO:0000313" key="2">
    <source>
        <dbReference type="Proteomes" id="UP000008237"/>
    </source>
</evidence>
<dbReference type="EMBL" id="GL452540">
    <property type="protein sequence ID" value="EFN77092.1"/>
    <property type="molecule type" value="Genomic_DNA"/>
</dbReference>
<dbReference type="Proteomes" id="UP000008237">
    <property type="component" value="Unassembled WGS sequence"/>
</dbReference>
<keyword evidence="2" id="KW-1185">Reference proteome</keyword>
<gene>
    <name evidence="1" type="ORF">EAI_05028</name>
</gene>
<reference evidence="1 2" key="1">
    <citation type="journal article" date="2010" name="Science">
        <title>Genomic comparison of the ants Camponotus floridanus and Harpegnathos saltator.</title>
        <authorList>
            <person name="Bonasio R."/>
            <person name="Zhang G."/>
            <person name="Ye C."/>
            <person name="Mutti N.S."/>
            <person name="Fang X."/>
            <person name="Qin N."/>
            <person name="Donahue G."/>
            <person name="Yang P."/>
            <person name="Li Q."/>
            <person name="Li C."/>
            <person name="Zhang P."/>
            <person name="Huang Z."/>
            <person name="Berger S.L."/>
            <person name="Reinberg D."/>
            <person name="Wang J."/>
            <person name="Liebig J."/>
        </authorList>
    </citation>
    <scope>NUCLEOTIDE SEQUENCE [LARGE SCALE GENOMIC DNA]</scope>
    <source>
        <strain evidence="1 2">R22 G/1</strain>
    </source>
</reference>
<dbReference type="AlphaFoldDB" id="E2C4N8"/>
<protein>
    <submittedName>
        <fullName evidence="1">Uncharacterized protein</fullName>
    </submittedName>
</protein>
<organism evidence="2">
    <name type="scientific">Harpegnathos saltator</name>
    <name type="common">Jerdon's jumping ant</name>
    <dbReference type="NCBI Taxonomy" id="610380"/>
    <lineage>
        <taxon>Eukaryota</taxon>
        <taxon>Metazoa</taxon>
        <taxon>Ecdysozoa</taxon>
        <taxon>Arthropoda</taxon>
        <taxon>Hexapoda</taxon>
        <taxon>Insecta</taxon>
        <taxon>Pterygota</taxon>
        <taxon>Neoptera</taxon>
        <taxon>Endopterygota</taxon>
        <taxon>Hymenoptera</taxon>
        <taxon>Apocrita</taxon>
        <taxon>Aculeata</taxon>
        <taxon>Formicoidea</taxon>
        <taxon>Formicidae</taxon>
        <taxon>Ponerinae</taxon>
        <taxon>Ponerini</taxon>
        <taxon>Harpegnathos</taxon>
    </lineage>
</organism>
<sequence>MFKASRAIQRKAQITYLGLYGNSNFPYPQLSLGWSGLLLLEQGLLCSVTIRPSWRMVRMAQTTAMLAVDTASPQSPFPASINISSA</sequence>
<accession>E2C4N8</accession>
<dbReference type="InParanoid" id="E2C4N8"/>
<evidence type="ECO:0000313" key="1">
    <source>
        <dbReference type="EMBL" id="EFN77092.1"/>
    </source>
</evidence>